<dbReference type="AlphaFoldDB" id="A0AB36TMV5"/>
<evidence type="ECO:0000313" key="2">
    <source>
        <dbReference type="Proteomes" id="UP000223839"/>
    </source>
</evidence>
<reference evidence="1 2" key="1">
    <citation type="submission" date="2017-09" db="EMBL/GenBank/DDBJ databases">
        <title>Large-scale bioinformatics analysis of Bacillus genomes uncovers conserved roles of natural products in bacterial physiology.</title>
        <authorList>
            <consortium name="Agbiome Team Llc"/>
            <person name="Bleich R.M."/>
            <person name="Grubbs K.J."/>
            <person name="Santa Maria K.C."/>
            <person name="Allen S.E."/>
            <person name="Farag S."/>
            <person name="Shank E.A."/>
            <person name="Bowers A."/>
        </authorList>
    </citation>
    <scope>NUCLEOTIDE SEQUENCE [LARGE SCALE GENOMIC DNA]</scope>
    <source>
        <strain evidence="1 2">AFS077661</strain>
    </source>
</reference>
<evidence type="ECO:0000313" key="1">
    <source>
        <dbReference type="EMBL" id="PFM85494.1"/>
    </source>
</evidence>
<comment type="caution">
    <text evidence="1">The sequence shown here is derived from an EMBL/GenBank/DDBJ whole genome shotgun (WGS) entry which is preliminary data.</text>
</comment>
<organism evidence="1 2">
    <name type="scientific">Bacillus thuringiensis</name>
    <dbReference type="NCBI Taxonomy" id="1428"/>
    <lineage>
        <taxon>Bacteria</taxon>
        <taxon>Bacillati</taxon>
        <taxon>Bacillota</taxon>
        <taxon>Bacilli</taxon>
        <taxon>Bacillales</taxon>
        <taxon>Bacillaceae</taxon>
        <taxon>Bacillus</taxon>
        <taxon>Bacillus cereus group</taxon>
    </lineage>
</organism>
<accession>A0AB36TMV5</accession>
<dbReference type="EMBL" id="NUYG01000071">
    <property type="protein sequence ID" value="PFM85494.1"/>
    <property type="molecule type" value="Genomic_DNA"/>
</dbReference>
<gene>
    <name evidence="1" type="ORF">COJ61_27420</name>
</gene>
<dbReference type="Proteomes" id="UP000223839">
    <property type="component" value="Unassembled WGS sequence"/>
</dbReference>
<name>A0AB36TMV5_BACTU</name>
<proteinExistence type="predicted"/>
<sequence length="118" mass="13296">MSLTINTSVDDFHLSLIPDQSLSDKDFITKAEEKLLKQTILSTKGLTERQVEPGPLIVDRNAFIIDLVVNYGLSLQELVSPNMSDIQLVRNTLVVRGEHGINLYIIIKELYETTLEVL</sequence>
<protein>
    <submittedName>
        <fullName evidence="1">Uncharacterized protein</fullName>
    </submittedName>
</protein>